<gene>
    <name evidence="1" type="primary">yjaU</name>
    <name evidence="1" type="ORF">GCM10011389_27260</name>
</gene>
<evidence type="ECO:0000313" key="1">
    <source>
        <dbReference type="EMBL" id="GGD18024.1"/>
    </source>
</evidence>
<accession>A0ABQ1Q8I1</accession>
<protein>
    <recommendedName>
        <fullName evidence="3">Hydrolase</fullName>
    </recommendedName>
</protein>
<dbReference type="Proteomes" id="UP000642571">
    <property type="component" value="Unassembled WGS sequence"/>
</dbReference>
<name>A0ABQ1Q8I1_9BACI</name>
<dbReference type="RefSeq" id="WP_188654642.1">
    <property type="nucleotide sequence ID" value="NZ_BMIN01000012.1"/>
</dbReference>
<organism evidence="1 2">
    <name type="scientific">Pontibacillus salipaludis</name>
    <dbReference type="NCBI Taxonomy" id="1697394"/>
    <lineage>
        <taxon>Bacteria</taxon>
        <taxon>Bacillati</taxon>
        <taxon>Bacillota</taxon>
        <taxon>Bacilli</taxon>
        <taxon>Bacillales</taxon>
        <taxon>Bacillaceae</taxon>
        <taxon>Pontibacillus</taxon>
    </lineage>
</organism>
<dbReference type="Gene3D" id="3.40.50.1820">
    <property type="entry name" value="alpha/beta hydrolase"/>
    <property type="match status" value="1"/>
</dbReference>
<reference evidence="2" key="1">
    <citation type="journal article" date="2019" name="Int. J. Syst. Evol. Microbiol.">
        <title>The Global Catalogue of Microorganisms (GCM) 10K type strain sequencing project: providing services to taxonomists for standard genome sequencing and annotation.</title>
        <authorList>
            <consortium name="The Broad Institute Genomics Platform"/>
            <consortium name="The Broad Institute Genome Sequencing Center for Infectious Disease"/>
            <person name="Wu L."/>
            <person name="Ma J."/>
        </authorList>
    </citation>
    <scope>NUCLEOTIDE SEQUENCE [LARGE SCALE GENOMIC DNA]</scope>
    <source>
        <strain evidence="2">CGMCC 1.15353</strain>
    </source>
</reference>
<evidence type="ECO:0000313" key="2">
    <source>
        <dbReference type="Proteomes" id="UP000642571"/>
    </source>
</evidence>
<keyword evidence="2" id="KW-1185">Reference proteome</keyword>
<proteinExistence type="predicted"/>
<dbReference type="InterPro" id="IPR029058">
    <property type="entry name" value="AB_hydrolase_fold"/>
</dbReference>
<evidence type="ECO:0008006" key="3">
    <source>
        <dbReference type="Google" id="ProtNLM"/>
    </source>
</evidence>
<comment type="caution">
    <text evidence="1">The sequence shown here is derived from an EMBL/GenBank/DDBJ whole genome shotgun (WGS) entry which is preliminary data.</text>
</comment>
<dbReference type="SUPFAM" id="SSF53474">
    <property type="entry name" value="alpha/beta-Hydrolases"/>
    <property type="match status" value="1"/>
</dbReference>
<dbReference type="EMBL" id="BMIN01000012">
    <property type="protein sequence ID" value="GGD18024.1"/>
    <property type="molecule type" value="Genomic_DNA"/>
</dbReference>
<sequence length="247" mass="28886">MQNAITRSFQLDREHCLLHIPEQPNGYLILYLGDAGHYVEEDRSFWGEHKGRATLMQALLDKGYTLYTSRIYGNHWGSEPAVNLLNRVYHHVIRQEILNPHIHVVAEGMGALAALRWQEKYEVPIRSFVLVTPCVDLKALYAQERTNQLYFKRLKKEISKAYTCGENEVDQIITNDLPTIQAPILVFHDMANPHYSVHEHSRRLEEKQQSHNRHLELKLVIQPIFPRINQSIIKFMNNYEKSLTDSF</sequence>